<evidence type="ECO:0000313" key="4">
    <source>
        <dbReference type="Proteomes" id="UP000244450"/>
    </source>
</evidence>
<dbReference type="AlphaFoldDB" id="A0A2T7BEL1"/>
<dbReference type="GO" id="GO:0030288">
    <property type="term" value="C:outer membrane-bounded periplasmic space"/>
    <property type="evidence" value="ECO:0007669"/>
    <property type="project" value="TreeGrafter"/>
</dbReference>
<dbReference type="GO" id="GO:0008236">
    <property type="term" value="F:serine-type peptidase activity"/>
    <property type="evidence" value="ECO:0007669"/>
    <property type="project" value="InterPro"/>
</dbReference>
<keyword evidence="4" id="KW-1185">Reference proteome</keyword>
<evidence type="ECO:0000259" key="2">
    <source>
        <dbReference type="Pfam" id="PF03572"/>
    </source>
</evidence>
<evidence type="ECO:0000256" key="1">
    <source>
        <dbReference type="SAM" id="SignalP"/>
    </source>
</evidence>
<dbReference type="Gene3D" id="3.90.226.10">
    <property type="entry name" value="2-enoyl-CoA Hydratase, Chain A, domain 1"/>
    <property type="match status" value="1"/>
</dbReference>
<dbReference type="InterPro" id="IPR029045">
    <property type="entry name" value="ClpP/crotonase-like_dom_sf"/>
</dbReference>
<feature type="chain" id="PRO_5015742055" description="Tail specific protease domain-containing protein" evidence="1">
    <location>
        <begin position="29"/>
        <end position="526"/>
    </location>
</feature>
<name>A0A2T7BEL1_9BACT</name>
<dbReference type="Pfam" id="PF03572">
    <property type="entry name" value="Peptidase_S41"/>
    <property type="match status" value="1"/>
</dbReference>
<dbReference type="PROSITE" id="PS51257">
    <property type="entry name" value="PROKAR_LIPOPROTEIN"/>
    <property type="match status" value="1"/>
</dbReference>
<dbReference type="RefSeq" id="WP_108686570.1">
    <property type="nucleotide sequence ID" value="NZ_QCYK01000002.1"/>
</dbReference>
<dbReference type="GO" id="GO:0004175">
    <property type="term" value="F:endopeptidase activity"/>
    <property type="evidence" value="ECO:0007669"/>
    <property type="project" value="TreeGrafter"/>
</dbReference>
<evidence type="ECO:0000313" key="3">
    <source>
        <dbReference type="EMBL" id="PUZ24729.1"/>
    </source>
</evidence>
<feature type="signal peptide" evidence="1">
    <location>
        <begin position="1"/>
        <end position="28"/>
    </location>
</feature>
<dbReference type="PANTHER" id="PTHR32060:SF30">
    <property type="entry name" value="CARBOXY-TERMINAL PROCESSING PROTEASE CTPA"/>
    <property type="match status" value="1"/>
</dbReference>
<comment type="caution">
    <text evidence="3">The sequence shown here is derived from an EMBL/GenBank/DDBJ whole genome shotgun (WGS) entry which is preliminary data.</text>
</comment>
<dbReference type="Gene3D" id="2.30.42.10">
    <property type="match status" value="1"/>
</dbReference>
<organism evidence="3 4">
    <name type="scientific">Chitinophaga parva</name>
    <dbReference type="NCBI Taxonomy" id="2169414"/>
    <lineage>
        <taxon>Bacteria</taxon>
        <taxon>Pseudomonadati</taxon>
        <taxon>Bacteroidota</taxon>
        <taxon>Chitinophagia</taxon>
        <taxon>Chitinophagales</taxon>
        <taxon>Chitinophagaceae</taxon>
        <taxon>Chitinophaga</taxon>
    </lineage>
</organism>
<dbReference type="PANTHER" id="PTHR32060">
    <property type="entry name" value="TAIL-SPECIFIC PROTEASE"/>
    <property type="match status" value="1"/>
</dbReference>
<gene>
    <name evidence="3" type="ORF">DCC81_10315</name>
</gene>
<protein>
    <recommendedName>
        <fullName evidence="2">Tail specific protease domain-containing protein</fullName>
    </recommendedName>
</protein>
<keyword evidence="1" id="KW-0732">Signal</keyword>
<dbReference type="InterPro" id="IPR036034">
    <property type="entry name" value="PDZ_sf"/>
</dbReference>
<proteinExistence type="predicted"/>
<feature type="domain" description="Tail specific protease" evidence="2">
    <location>
        <begin position="259"/>
        <end position="410"/>
    </location>
</feature>
<reference evidence="3 4" key="1">
    <citation type="submission" date="2018-04" db="EMBL/GenBank/DDBJ databases">
        <title>Chitinophaga fuyangensis sp. nov., isolated from soil in a chemical factory.</title>
        <authorList>
            <person name="Chen K."/>
        </authorList>
    </citation>
    <scope>NUCLEOTIDE SEQUENCE [LARGE SCALE GENOMIC DNA]</scope>
    <source>
        <strain evidence="3 4">LY-1</strain>
    </source>
</reference>
<dbReference type="Gene3D" id="3.30.750.170">
    <property type="match status" value="1"/>
</dbReference>
<accession>A0A2T7BEL1</accession>
<dbReference type="Proteomes" id="UP000244450">
    <property type="component" value="Unassembled WGS sequence"/>
</dbReference>
<dbReference type="InterPro" id="IPR005151">
    <property type="entry name" value="Tail-specific_protease"/>
</dbReference>
<dbReference type="GO" id="GO:0007165">
    <property type="term" value="P:signal transduction"/>
    <property type="evidence" value="ECO:0007669"/>
    <property type="project" value="TreeGrafter"/>
</dbReference>
<dbReference type="EMBL" id="QCYK01000002">
    <property type="protein sequence ID" value="PUZ24729.1"/>
    <property type="molecule type" value="Genomic_DNA"/>
</dbReference>
<dbReference type="SUPFAM" id="SSF52096">
    <property type="entry name" value="ClpP/crotonase"/>
    <property type="match status" value="1"/>
</dbReference>
<dbReference type="OrthoDB" id="7168509at2"/>
<sequence>MNMFYRKAVSPLCLGAVLLGLVATSACSKKDKGSNSNTGGNTTGTVNTEDSLKYRMYRNMQVDFFDVNGAEDAPGYFWYKSVPSLNPYSSSYAKADDLLEAMKGYAINPATNSAYDRYSFLDRDSTISTQLQDGQVETTQAVTGDFGLEIAFAADKSGGVHTLVLYADKNSPAGKANLTRGVELTSINNITDFSSTTNRQSVIDAIYSSTTGVLTLKTKIVSTASGNGLGTTGSVTLNAAAYAINPILFDTIYNSNQGKVGYFVFYTFTNTYNSAGQPSLTKQLLDAEVTKLKTANVTNVIVDLRNNGGGSVATAEYLDSVLAPASAAGKVMYYTTYNDKLNANQGLGSQGEATNFSTTNMGVLPSLKNVFFVANEYTASAAELTINNLKPYYANMKLVADTNTYGKPVGFIGTRLQANINNKQTYLADLYAINFATHNALGNGDYYTGLVPDQKAIDYVDIAWGDPEDPALAGIMNYINNGSFSGGRLKTSTDIGTHRVRTAVLKAQSRNLRFNGMVDFRGAQKK</sequence>
<dbReference type="GO" id="GO:0006508">
    <property type="term" value="P:proteolysis"/>
    <property type="evidence" value="ECO:0007669"/>
    <property type="project" value="InterPro"/>
</dbReference>